<proteinExistence type="inferred from homology"/>
<evidence type="ECO:0000256" key="1">
    <source>
        <dbReference type="ARBA" id="ARBA00006322"/>
    </source>
</evidence>
<keyword evidence="3" id="KW-1185">Reference proteome</keyword>
<evidence type="ECO:0000313" key="3">
    <source>
        <dbReference type="Proteomes" id="UP001174909"/>
    </source>
</evidence>
<protein>
    <submittedName>
        <fullName evidence="2">UPF0598 protein C8orf82 homolog</fullName>
    </submittedName>
</protein>
<organism evidence="2 3">
    <name type="scientific">Geodia barretti</name>
    <name type="common">Barrett's horny sponge</name>
    <dbReference type="NCBI Taxonomy" id="519541"/>
    <lineage>
        <taxon>Eukaryota</taxon>
        <taxon>Metazoa</taxon>
        <taxon>Porifera</taxon>
        <taxon>Demospongiae</taxon>
        <taxon>Heteroscleromorpha</taxon>
        <taxon>Tetractinellida</taxon>
        <taxon>Astrophorina</taxon>
        <taxon>Geodiidae</taxon>
        <taxon>Geodia</taxon>
    </lineage>
</organism>
<dbReference type="AlphaFoldDB" id="A0AA35S198"/>
<dbReference type="Pfam" id="PF14956">
    <property type="entry name" value="DUF4505"/>
    <property type="match status" value="1"/>
</dbReference>
<comment type="caution">
    <text evidence="2">The sequence shown here is derived from an EMBL/GenBank/DDBJ whole genome shotgun (WGS) entry which is preliminary data.</text>
</comment>
<gene>
    <name evidence="2" type="ORF">GBAR_LOCUS12723</name>
</gene>
<dbReference type="Proteomes" id="UP001174909">
    <property type="component" value="Unassembled WGS sequence"/>
</dbReference>
<reference evidence="2" key="1">
    <citation type="submission" date="2023-03" db="EMBL/GenBank/DDBJ databases">
        <authorList>
            <person name="Steffen K."/>
            <person name="Cardenas P."/>
        </authorList>
    </citation>
    <scope>NUCLEOTIDE SEQUENCE</scope>
</reference>
<accession>A0AA35S198</accession>
<dbReference type="InterPro" id="IPR028108">
    <property type="entry name" value="DUF4505"/>
</dbReference>
<dbReference type="PANTHER" id="PTHR31449:SF3">
    <property type="entry name" value="UPF0598 PROTEIN C8ORF82"/>
    <property type="match status" value="1"/>
</dbReference>
<dbReference type="PANTHER" id="PTHR31449">
    <property type="entry name" value="UPF0598 PROTEIN C8ORF82"/>
    <property type="match status" value="1"/>
</dbReference>
<comment type="similarity">
    <text evidence="1">Belongs to the UPF0598 family.</text>
</comment>
<dbReference type="EMBL" id="CASHTH010001901">
    <property type="protein sequence ID" value="CAI8021449.1"/>
    <property type="molecule type" value="Genomic_DNA"/>
</dbReference>
<name>A0AA35S198_GEOBA</name>
<sequence length="115" mass="13756">MRQFVRRTSYVQGQSISPRTREYFYYIDHQGQLFLDDTRVKNFITCFKDKKFLEFFFKRVKINTSGRYESEFPYVSPCGRETNYICCDDLPVVFSQLLDSRDKSSRISALRQLST</sequence>
<evidence type="ECO:0000313" key="2">
    <source>
        <dbReference type="EMBL" id="CAI8021449.1"/>
    </source>
</evidence>